<dbReference type="Proteomes" id="UP000660380">
    <property type="component" value="Unassembled WGS sequence"/>
</dbReference>
<dbReference type="RefSeq" id="WP_029636411.1">
    <property type="nucleotide sequence ID" value="NZ_JACJTA010000117.1"/>
</dbReference>
<accession>A0ABR8H106</accession>
<keyword evidence="2" id="KW-1185">Reference proteome</keyword>
<gene>
    <name evidence="1" type="ORF">H6G81_31660</name>
</gene>
<evidence type="ECO:0000313" key="1">
    <source>
        <dbReference type="EMBL" id="MBD2608956.1"/>
    </source>
</evidence>
<comment type="caution">
    <text evidence="1">The sequence shown here is derived from an EMBL/GenBank/DDBJ whole genome shotgun (WGS) entry which is preliminary data.</text>
</comment>
<reference evidence="1 2" key="1">
    <citation type="journal article" date="2020" name="ISME J.">
        <title>Comparative genomics reveals insights into cyanobacterial evolution and habitat adaptation.</title>
        <authorList>
            <person name="Chen M.Y."/>
            <person name="Teng W.K."/>
            <person name="Zhao L."/>
            <person name="Hu C.X."/>
            <person name="Zhou Y.K."/>
            <person name="Han B.P."/>
            <person name="Song L.R."/>
            <person name="Shu W.S."/>
        </authorList>
    </citation>
    <scope>NUCLEOTIDE SEQUENCE [LARGE SCALE GENOMIC DNA]</scope>
    <source>
        <strain evidence="1 2">FACHB-248</strain>
    </source>
</reference>
<proteinExistence type="predicted"/>
<dbReference type="EMBL" id="JACJTA010000117">
    <property type="protein sequence ID" value="MBD2608956.1"/>
    <property type="molecule type" value="Genomic_DNA"/>
</dbReference>
<organism evidence="1 2">
    <name type="scientific">Scytonema hofmannii FACHB-248</name>
    <dbReference type="NCBI Taxonomy" id="1842502"/>
    <lineage>
        <taxon>Bacteria</taxon>
        <taxon>Bacillati</taxon>
        <taxon>Cyanobacteriota</taxon>
        <taxon>Cyanophyceae</taxon>
        <taxon>Nostocales</taxon>
        <taxon>Scytonemataceae</taxon>
        <taxon>Scytonema</taxon>
    </lineage>
</organism>
<protein>
    <submittedName>
        <fullName evidence="1">Uncharacterized protein</fullName>
    </submittedName>
</protein>
<sequence>MKALEITGTVNAKGELHLDQLLPLEQTGRVRVILLFPEAEDIDENEWLKAAATNPVFAFLHDPEEDIYTLEDGKPLNNER</sequence>
<name>A0ABR8H106_9CYAN</name>
<evidence type="ECO:0000313" key="2">
    <source>
        <dbReference type="Proteomes" id="UP000660380"/>
    </source>
</evidence>